<protein>
    <recommendedName>
        <fullName evidence="3">Peptide hydrolase</fullName>
        <ecNumber evidence="3">3.4.-.-</ecNumber>
    </recommendedName>
</protein>
<dbReference type="OrthoDB" id="3907302at2759"/>
<dbReference type="PANTHER" id="PTHR12283">
    <property type="entry name" value="GLUTAMINYL-PEPTIDE CYCLOTRANSFERASE"/>
    <property type="match status" value="1"/>
</dbReference>
<keyword evidence="3" id="KW-0645">Protease</keyword>
<dbReference type="GO" id="GO:0008233">
    <property type="term" value="F:peptidase activity"/>
    <property type="evidence" value="ECO:0007669"/>
    <property type="project" value="UniProtKB-KW"/>
</dbReference>
<dbReference type="GO" id="GO:0008270">
    <property type="term" value="F:zinc ion binding"/>
    <property type="evidence" value="ECO:0007669"/>
    <property type="project" value="TreeGrafter"/>
</dbReference>
<accession>A0A8H3EJY2</accession>
<dbReference type="InterPro" id="IPR037457">
    <property type="entry name" value="M28_QC"/>
</dbReference>
<keyword evidence="7" id="KW-1185">Reference proteome</keyword>
<reference evidence="6" key="1">
    <citation type="submission" date="2021-03" db="EMBL/GenBank/DDBJ databases">
        <authorList>
            <person name="Tagirdzhanova G."/>
        </authorList>
    </citation>
    <scope>NUCLEOTIDE SEQUENCE</scope>
</reference>
<dbReference type="CDD" id="cd03880">
    <property type="entry name" value="M28_QC_like"/>
    <property type="match status" value="1"/>
</dbReference>
<keyword evidence="3" id="KW-0862">Zinc</keyword>
<feature type="region of interest" description="Disordered" evidence="4">
    <location>
        <begin position="372"/>
        <end position="394"/>
    </location>
</feature>
<dbReference type="InterPro" id="IPR007484">
    <property type="entry name" value="Peptidase_M28"/>
</dbReference>
<evidence type="ECO:0000256" key="2">
    <source>
        <dbReference type="ARBA" id="ARBA00023315"/>
    </source>
</evidence>
<keyword evidence="3" id="KW-0378">Hydrolase</keyword>
<dbReference type="GO" id="GO:0006508">
    <property type="term" value="P:proteolysis"/>
    <property type="evidence" value="ECO:0007669"/>
    <property type="project" value="UniProtKB-KW"/>
</dbReference>
<evidence type="ECO:0000256" key="3">
    <source>
        <dbReference type="RuleBase" id="RU361240"/>
    </source>
</evidence>
<keyword evidence="3" id="KW-0732">Signal</keyword>
<evidence type="ECO:0000256" key="1">
    <source>
        <dbReference type="ARBA" id="ARBA00022679"/>
    </source>
</evidence>
<comment type="caution">
    <text evidence="6">The sequence shown here is derived from an EMBL/GenBank/DDBJ whole genome shotgun (WGS) entry which is preliminary data.</text>
</comment>
<evidence type="ECO:0000313" key="6">
    <source>
        <dbReference type="EMBL" id="CAF9905878.1"/>
    </source>
</evidence>
<proteinExistence type="inferred from homology"/>
<dbReference type="Gene3D" id="3.40.630.10">
    <property type="entry name" value="Zn peptidases"/>
    <property type="match status" value="1"/>
</dbReference>
<organism evidence="6 7">
    <name type="scientific">Heterodermia speciosa</name>
    <dbReference type="NCBI Taxonomy" id="116794"/>
    <lineage>
        <taxon>Eukaryota</taxon>
        <taxon>Fungi</taxon>
        <taxon>Dikarya</taxon>
        <taxon>Ascomycota</taxon>
        <taxon>Pezizomycotina</taxon>
        <taxon>Lecanoromycetes</taxon>
        <taxon>OSLEUM clade</taxon>
        <taxon>Lecanoromycetidae</taxon>
        <taxon>Caliciales</taxon>
        <taxon>Physciaceae</taxon>
        <taxon>Heterodermia</taxon>
    </lineage>
</organism>
<name>A0A8H3EJY2_9LECA</name>
<feature type="domain" description="Peptidase M28" evidence="5">
    <location>
        <begin position="126"/>
        <end position="357"/>
    </location>
</feature>
<feature type="signal peptide" evidence="3">
    <location>
        <begin position="1"/>
        <end position="27"/>
    </location>
</feature>
<feature type="compositionally biased region" description="Basic residues" evidence="4">
    <location>
        <begin position="383"/>
        <end position="394"/>
    </location>
</feature>
<dbReference type="EMBL" id="CAJPDS010000004">
    <property type="protein sequence ID" value="CAF9905878.1"/>
    <property type="molecule type" value="Genomic_DNA"/>
</dbReference>
<comment type="similarity">
    <text evidence="3">Belongs to the peptidase M28 family.</text>
</comment>
<feature type="chain" id="PRO_5034904999" description="Peptide hydrolase" evidence="3">
    <location>
        <begin position="28"/>
        <end position="394"/>
    </location>
</feature>
<dbReference type="InterPro" id="IPR040234">
    <property type="entry name" value="QC/QCL"/>
</dbReference>
<sequence>MQPDHMAVFHLWRFALPLLLLLSPSNAYTRISNESLRAIPGPGDDFNIKDGKLLAPILQPRVPGTAGSIKVQNHLIDFFKTALPKWDVALQNSTSRTPATGKKEIPFVNLIMSRDPPWATVGEVSRLTLVAHYDSKLTPVDFIGATDSAAPCAILMHAARSLDSALTRKWEAMQADGVGEGGFDNIEDHTGIQILFLDGEEAFVSWTDDDSLYGARSLAAEMESTFHPATSTYHNQISSISLFVLLDLLGAAGPKVPSYYKTTHWAYKKLAVLEQHFRDLSAFQSSGDPWFPDFNKDEDRWMGGMIQDDHIPFMARGVEVLHIIPTPFPRVWHQVDDDGEHLDIKTVSDWSLLITAFAAEWMDLDGFLEAAEPSQGGKETKPNKSHRVQGRTEL</sequence>
<keyword evidence="2" id="KW-0012">Acyltransferase</keyword>
<dbReference type="GO" id="GO:0016603">
    <property type="term" value="F:glutaminyl-peptide cyclotransferase activity"/>
    <property type="evidence" value="ECO:0007669"/>
    <property type="project" value="InterPro"/>
</dbReference>
<evidence type="ECO:0000256" key="4">
    <source>
        <dbReference type="SAM" id="MobiDB-lite"/>
    </source>
</evidence>
<dbReference type="PANTHER" id="PTHR12283:SF6">
    <property type="entry name" value="GLUTAMINYL-PEPTIDE CYCLOTRANSFERASE-RELATED"/>
    <property type="match status" value="1"/>
</dbReference>
<keyword evidence="3" id="KW-0479">Metal-binding</keyword>
<gene>
    <name evidence="6" type="ORF">HETSPECPRED_005975</name>
</gene>
<evidence type="ECO:0000259" key="5">
    <source>
        <dbReference type="Pfam" id="PF04389"/>
    </source>
</evidence>
<dbReference type="Pfam" id="PF04389">
    <property type="entry name" value="Peptidase_M28"/>
    <property type="match status" value="1"/>
</dbReference>
<keyword evidence="1" id="KW-0808">Transferase</keyword>
<dbReference type="Proteomes" id="UP000664521">
    <property type="component" value="Unassembled WGS sequence"/>
</dbReference>
<dbReference type="SUPFAM" id="SSF53187">
    <property type="entry name" value="Zn-dependent exopeptidases"/>
    <property type="match status" value="1"/>
</dbReference>
<evidence type="ECO:0000313" key="7">
    <source>
        <dbReference type="Proteomes" id="UP000664521"/>
    </source>
</evidence>
<dbReference type="AlphaFoldDB" id="A0A8H3EJY2"/>
<dbReference type="EC" id="3.4.-.-" evidence="3"/>